<dbReference type="Gene3D" id="1.10.510.10">
    <property type="entry name" value="Transferase(Phosphotransferase) domain 1"/>
    <property type="match status" value="1"/>
</dbReference>
<dbReference type="GO" id="GO:0005737">
    <property type="term" value="C:cytoplasm"/>
    <property type="evidence" value="ECO:0007669"/>
    <property type="project" value="TreeGrafter"/>
</dbReference>
<evidence type="ECO:0000259" key="3">
    <source>
        <dbReference type="PROSITE" id="PS50011"/>
    </source>
</evidence>
<keyword evidence="2" id="KW-0067">ATP-binding</keyword>
<dbReference type="PROSITE" id="PS50011">
    <property type="entry name" value="PROTEIN_KINASE_DOM"/>
    <property type="match status" value="1"/>
</dbReference>
<dbReference type="SUPFAM" id="SSF56112">
    <property type="entry name" value="Protein kinase-like (PK-like)"/>
    <property type="match status" value="1"/>
</dbReference>
<reference evidence="4 5" key="1">
    <citation type="journal article" date="2012" name="Nature">
        <title>Repeated polyploidization of Gossypium genomes and the evolution of spinnable cotton fibres.</title>
        <authorList>
            <person name="Paterson A.H."/>
            <person name="Wendel J.F."/>
            <person name="Gundlach H."/>
            <person name="Guo H."/>
            <person name="Jenkins J."/>
            <person name="Jin D."/>
            <person name="Llewellyn D."/>
            <person name="Showmaker K.C."/>
            <person name="Shu S."/>
            <person name="Udall J."/>
            <person name="Yoo M.J."/>
            <person name="Byers R."/>
            <person name="Chen W."/>
            <person name="Doron-Faigenboim A."/>
            <person name="Duke M.V."/>
            <person name="Gong L."/>
            <person name="Grimwood J."/>
            <person name="Grover C."/>
            <person name="Grupp K."/>
            <person name="Hu G."/>
            <person name="Lee T.H."/>
            <person name="Li J."/>
            <person name="Lin L."/>
            <person name="Liu T."/>
            <person name="Marler B.S."/>
            <person name="Page J.T."/>
            <person name="Roberts A.W."/>
            <person name="Romanel E."/>
            <person name="Sanders W.S."/>
            <person name="Szadkowski E."/>
            <person name="Tan X."/>
            <person name="Tang H."/>
            <person name="Xu C."/>
            <person name="Wang J."/>
            <person name="Wang Z."/>
            <person name="Zhang D."/>
            <person name="Zhang L."/>
            <person name="Ashrafi H."/>
            <person name="Bedon F."/>
            <person name="Bowers J.E."/>
            <person name="Brubaker C.L."/>
            <person name="Chee P.W."/>
            <person name="Das S."/>
            <person name="Gingle A.R."/>
            <person name="Haigler C.H."/>
            <person name="Harker D."/>
            <person name="Hoffmann L.V."/>
            <person name="Hovav R."/>
            <person name="Jones D.C."/>
            <person name="Lemke C."/>
            <person name="Mansoor S."/>
            <person name="ur Rahman M."/>
            <person name="Rainville L.N."/>
            <person name="Rambani A."/>
            <person name="Reddy U.K."/>
            <person name="Rong J.K."/>
            <person name="Saranga Y."/>
            <person name="Scheffler B.E."/>
            <person name="Scheffler J.A."/>
            <person name="Stelly D.M."/>
            <person name="Triplett B.A."/>
            <person name="Van Deynze A."/>
            <person name="Vaslin M.F."/>
            <person name="Waghmare V.N."/>
            <person name="Walford S.A."/>
            <person name="Wright R.J."/>
            <person name="Zaki E.A."/>
            <person name="Zhang T."/>
            <person name="Dennis E.S."/>
            <person name="Mayer K.F."/>
            <person name="Peterson D.G."/>
            <person name="Rokhsar D.S."/>
            <person name="Wang X."/>
            <person name="Schmutz J."/>
        </authorList>
    </citation>
    <scope>NUCLEOTIDE SEQUENCE [LARGE SCALE GENOMIC DNA]</scope>
</reference>
<evidence type="ECO:0000256" key="2">
    <source>
        <dbReference type="ARBA" id="ARBA00022840"/>
    </source>
</evidence>
<dbReference type="GO" id="GO:0035556">
    <property type="term" value="P:intracellular signal transduction"/>
    <property type="evidence" value="ECO:0007669"/>
    <property type="project" value="TreeGrafter"/>
</dbReference>
<dbReference type="CDD" id="cd14008">
    <property type="entry name" value="STKc_LKB1_CaMKK"/>
    <property type="match status" value="1"/>
</dbReference>
<evidence type="ECO:0000256" key="1">
    <source>
        <dbReference type="ARBA" id="ARBA00022741"/>
    </source>
</evidence>
<keyword evidence="1" id="KW-0547">Nucleotide-binding</keyword>
<dbReference type="GO" id="GO:0004674">
    <property type="term" value="F:protein serine/threonine kinase activity"/>
    <property type="evidence" value="ECO:0007669"/>
    <property type="project" value="TreeGrafter"/>
</dbReference>
<protein>
    <recommendedName>
        <fullName evidence="3">Protein kinase domain-containing protein</fullName>
    </recommendedName>
</protein>
<dbReference type="EMBL" id="CM001743">
    <property type="protein sequence ID" value="KJB21764.1"/>
    <property type="molecule type" value="Genomic_DNA"/>
</dbReference>
<dbReference type="AlphaFoldDB" id="A0A0D2QPU5"/>
<dbReference type="SMART" id="SM00220">
    <property type="entry name" value="S_TKc"/>
    <property type="match status" value="1"/>
</dbReference>
<dbReference type="PANTHER" id="PTHR24346">
    <property type="entry name" value="MAP/MICROTUBULE AFFINITY-REGULATING KINASE"/>
    <property type="match status" value="1"/>
</dbReference>
<accession>A0A0D2QPU5</accession>
<organism evidence="4 5">
    <name type="scientific">Gossypium raimondii</name>
    <name type="common">Peruvian cotton</name>
    <name type="synonym">Gossypium klotzschianum subsp. raimondii</name>
    <dbReference type="NCBI Taxonomy" id="29730"/>
    <lineage>
        <taxon>Eukaryota</taxon>
        <taxon>Viridiplantae</taxon>
        <taxon>Streptophyta</taxon>
        <taxon>Embryophyta</taxon>
        <taxon>Tracheophyta</taxon>
        <taxon>Spermatophyta</taxon>
        <taxon>Magnoliopsida</taxon>
        <taxon>eudicotyledons</taxon>
        <taxon>Gunneridae</taxon>
        <taxon>Pentapetalae</taxon>
        <taxon>rosids</taxon>
        <taxon>malvids</taxon>
        <taxon>Malvales</taxon>
        <taxon>Malvaceae</taxon>
        <taxon>Malvoideae</taxon>
        <taxon>Gossypium</taxon>
    </lineage>
</organism>
<feature type="domain" description="Protein kinase" evidence="3">
    <location>
        <begin position="68"/>
        <end position="341"/>
    </location>
</feature>
<dbReference type="GO" id="GO:0005524">
    <property type="term" value="F:ATP binding"/>
    <property type="evidence" value="ECO:0007669"/>
    <property type="project" value="UniProtKB-KW"/>
</dbReference>
<dbReference type="InterPro" id="IPR011009">
    <property type="entry name" value="Kinase-like_dom_sf"/>
</dbReference>
<evidence type="ECO:0000313" key="4">
    <source>
        <dbReference type="EMBL" id="KJB21764.1"/>
    </source>
</evidence>
<dbReference type="PANTHER" id="PTHR24346:SF39">
    <property type="entry name" value="SERINE_THREONINE-PROTEIN KINASE GRIK1-RELATED"/>
    <property type="match status" value="1"/>
</dbReference>
<dbReference type="FunFam" id="1.10.510.10:FF:000582">
    <property type="entry name" value="Serine/threonine-protein kinase GRIK1 isoform A"/>
    <property type="match status" value="1"/>
</dbReference>
<dbReference type="Proteomes" id="UP000032304">
    <property type="component" value="Chromosome 4"/>
</dbReference>
<sequence>MFSKSVSFARAMGCCGCFGFTARPKQTSRPNCRSNFKISRELLLEEEIEEEDDDDCSYYSEVTNTAHRDEVESIGRAKRSEEILRFKLDNGLICRQFPVKETNRIVRSEAFHKSQLSKLRVALTETALTDVLREILIMKVLEHPNIVNLIEVIDDPSMDQFYMVLEYVESKWVCDGSGPPGGIGEDTARKYVRDIVSGLMYLHDHNIVHGDIKPDNLLITSTGTVKIGDFSVSQVFENDNDELRRTPGTPVFTAPECCLGSVYHGKAADTWAVGVTLYCMVLGKYPFLGETLQDTYEKIVNNPLILPNDMNSELRSLLEGLLCKDPKERMTLNDVAKHPWVIGKYGPIPQYMCWCKRNNTDEGRNPIRGMMILNGN</sequence>
<dbReference type="Gramene" id="KJB21764">
    <property type="protein sequence ID" value="KJB21764"/>
    <property type="gene ID" value="B456_004G013200"/>
</dbReference>
<dbReference type="InterPro" id="IPR000719">
    <property type="entry name" value="Prot_kinase_dom"/>
</dbReference>
<gene>
    <name evidence="4" type="ORF">B456_004G013200</name>
</gene>
<keyword evidence="5" id="KW-1185">Reference proteome</keyword>
<dbReference type="PROSITE" id="PS00108">
    <property type="entry name" value="PROTEIN_KINASE_ST"/>
    <property type="match status" value="1"/>
</dbReference>
<proteinExistence type="predicted"/>
<name>A0A0D2QPU5_GOSRA</name>
<evidence type="ECO:0000313" key="5">
    <source>
        <dbReference type="Proteomes" id="UP000032304"/>
    </source>
</evidence>
<dbReference type="InterPro" id="IPR008271">
    <property type="entry name" value="Ser/Thr_kinase_AS"/>
</dbReference>
<dbReference type="Pfam" id="PF00069">
    <property type="entry name" value="Pkinase"/>
    <property type="match status" value="1"/>
</dbReference>